<evidence type="ECO:0000256" key="3">
    <source>
        <dbReference type="ARBA" id="ARBA00022679"/>
    </source>
</evidence>
<keyword evidence="8" id="KW-1185">Reference proteome</keyword>
<keyword evidence="3 7" id="KW-0808">Transferase</keyword>
<dbReference type="GO" id="GO:0003841">
    <property type="term" value="F:1-acylglycerol-3-phosphate O-acyltransferase activity"/>
    <property type="evidence" value="ECO:0007669"/>
    <property type="project" value="UniProtKB-EC"/>
</dbReference>
<evidence type="ECO:0000313" key="7">
    <source>
        <dbReference type="EMBL" id="VEU70285.1"/>
    </source>
</evidence>
<evidence type="ECO:0000313" key="8">
    <source>
        <dbReference type="Proteomes" id="UP000290815"/>
    </source>
</evidence>
<dbReference type="RefSeq" id="WP_044888933.1">
    <property type="nucleotide sequence ID" value="NZ_LR215024.1"/>
</dbReference>
<dbReference type="PANTHER" id="PTHR10434:SF64">
    <property type="entry name" value="1-ACYL-SN-GLYCEROL-3-PHOSPHATE ACYLTRANSFERASE-RELATED"/>
    <property type="match status" value="1"/>
</dbReference>
<evidence type="ECO:0000256" key="4">
    <source>
        <dbReference type="ARBA" id="ARBA00023098"/>
    </source>
</evidence>
<dbReference type="Pfam" id="PF01553">
    <property type="entry name" value="Acyltransferase"/>
    <property type="match status" value="1"/>
</dbReference>
<dbReference type="AlphaFoldDB" id="A0A449AUW2"/>
<evidence type="ECO:0000259" key="6">
    <source>
        <dbReference type="SMART" id="SM00563"/>
    </source>
</evidence>
<dbReference type="EC" id="2.3.1.51" evidence="7"/>
<dbReference type="Proteomes" id="UP000290815">
    <property type="component" value="Chromosome"/>
</dbReference>
<evidence type="ECO:0000256" key="5">
    <source>
        <dbReference type="ARBA" id="ARBA00023315"/>
    </source>
</evidence>
<sequence>MKKFAFNIKLKKMIFALPWLFRARKLWSWARKHKKSPEMLSENERFSYLLKLSKKIMNIHNIDMEVVGLDNLPNKGGVILAPNHKSNFDALALIYALRKQTQANDDAHKIPTFVAKKELEKKFIIGNALTVLDTFTIDRKNFRESIAKLMEFGDFIKEKKTYGVIFPEGTRVAGKELGEFKAGAFKTAEKNYLNIIPVAIVNSEKALDSSRKGRLKVTVSFLKPIKASTFVGQDNKALGEKVRKLISDEINKYEQQ</sequence>
<dbReference type="CDD" id="cd07989">
    <property type="entry name" value="LPLAT_AGPAT-like"/>
    <property type="match status" value="1"/>
</dbReference>
<gene>
    <name evidence="7" type="primary">plsC</name>
    <name evidence="7" type="ORF">NCTC10194_00290</name>
</gene>
<proteinExistence type="predicted"/>
<evidence type="ECO:0000256" key="2">
    <source>
        <dbReference type="ARBA" id="ARBA00022516"/>
    </source>
</evidence>
<keyword evidence="2" id="KW-0444">Lipid biosynthesis</keyword>
<reference evidence="7 8" key="1">
    <citation type="submission" date="2019-01" db="EMBL/GenBank/DDBJ databases">
        <authorList>
            <consortium name="Pathogen Informatics"/>
        </authorList>
    </citation>
    <scope>NUCLEOTIDE SEQUENCE [LARGE SCALE GENOMIC DNA]</scope>
    <source>
        <strain evidence="7 8">NCTC10194</strain>
    </source>
</reference>
<comment type="pathway">
    <text evidence="1">Lipid metabolism.</text>
</comment>
<dbReference type="EMBL" id="LR215024">
    <property type="protein sequence ID" value="VEU70285.1"/>
    <property type="molecule type" value="Genomic_DNA"/>
</dbReference>
<dbReference type="KEGG" id="mgly:NCTC10194_00290"/>
<name>A0A449AUW2_9BACT</name>
<dbReference type="SUPFAM" id="SSF69593">
    <property type="entry name" value="Glycerol-3-phosphate (1)-acyltransferase"/>
    <property type="match status" value="1"/>
</dbReference>
<dbReference type="SMART" id="SM00563">
    <property type="entry name" value="PlsC"/>
    <property type="match status" value="1"/>
</dbReference>
<dbReference type="InterPro" id="IPR002123">
    <property type="entry name" value="Plipid/glycerol_acylTrfase"/>
</dbReference>
<organism evidence="7 8">
    <name type="scientific">Mycoplasmopsis glycophila</name>
    <dbReference type="NCBI Taxonomy" id="171285"/>
    <lineage>
        <taxon>Bacteria</taxon>
        <taxon>Bacillati</taxon>
        <taxon>Mycoplasmatota</taxon>
        <taxon>Mycoplasmoidales</taxon>
        <taxon>Metamycoplasmataceae</taxon>
        <taxon>Mycoplasmopsis</taxon>
    </lineage>
</organism>
<keyword evidence="5 7" id="KW-0012">Acyltransferase</keyword>
<keyword evidence="4" id="KW-0443">Lipid metabolism</keyword>
<feature type="domain" description="Phospholipid/glycerol acyltransferase" evidence="6">
    <location>
        <begin position="78"/>
        <end position="203"/>
    </location>
</feature>
<protein>
    <submittedName>
        <fullName evidence="7">1-acyl-sn-glycerol-3-phosphate acyltransferase</fullName>
        <ecNumber evidence="7">2.3.1.51</ecNumber>
    </submittedName>
</protein>
<dbReference type="PANTHER" id="PTHR10434">
    <property type="entry name" value="1-ACYL-SN-GLYCEROL-3-PHOSPHATE ACYLTRANSFERASE"/>
    <property type="match status" value="1"/>
</dbReference>
<accession>A0A449AUW2</accession>
<evidence type="ECO:0000256" key="1">
    <source>
        <dbReference type="ARBA" id="ARBA00005189"/>
    </source>
</evidence>
<dbReference type="GO" id="GO:0006654">
    <property type="term" value="P:phosphatidic acid biosynthetic process"/>
    <property type="evidence" value="ECO:0007669"/>
    <property type="project" value="TreeGrafter"/>
</dbReference>